<keyword evidence="1" id="KW-0812">Transmembrane</keyword>
<keyword evidence="1" id="KW-0472">Membrane</keyword>
<evidence type="ECO:0008006" key="4">
    <source>
        <dbReference type="Google" id="ProtNLM"/>
    </source>
</evidence>
<dbReference type="EMBL" id="FTNI01000003">
    <property type="protein sequence ID" value="SIQ71820.1"/>
    <property type="molecule type" value="Genomic_DNA"/>
</dbReference>
<protein>
    <recommendedName>
        <fullName evidence="4">Transmembrane protein</fullName>
    </recommendedName>
</protein>
<keyword evidence="1" id="KW-1133">Transmembrane helix</keyword>
<organism evidence="2 3">
    <name type="scientific">Microbispora rosea</name>
    <dbReference type="NCBI Taxonomy" id="58117"/>
    <lineage>
        <taxon>Bacteria</taxon>
        <taxon>Bacillati</taxon>
        <taxon>Actinomycetota</taxon>
        <taxon>Actinomycetes</taxon>
        <taxon>Streptosporangiales</taxon>
        <taxon>Streptosporangiaceae</taxon>
        <taxon>Microbispora</taxon>
    </lineage>
</organism>
<gene>
    <name evidence="2" type="ORF">SAMN05421833_103239</name>
</gene>
<reference evidence="3" key="1">
    <citation type="submission" date="2017-01" db="EMBL/GenBank/DDBJ databases">
        <authorList>
            <person name="Varghese N."/>
            <person name="Submissions S."/>
        </authorList>
    </citation>
    <scope>NUCLEOTIDE SEQUENCE [LARGE SCALE GENOMIC DNA]</scope>
    <source>
        <strain evidence="3">ATCC 12950</strain>
    </source>
</reference>
<evidence type="ECO:0000256" key="1">
    <source>
        <dbReference type="SAM" id="Phobius"/>
    </source>
</evidence>
<dbReference type="PANTHER" id="PTHR42305">
    <property type="entry name" value="MEMBRANE PROTEIN RV1733C-RELATED"/>
    <property type="match status" value="1"/>
</dbReference>
<feature type="transmembrane region" description="Helical" evidence="1">
    <location>
        <begin position="29"/>
        <end position="51"/>
    </location>
</feature>
<evidence type="ECO:0000313" key="3">
    <source>
        <dbReference type="Proteomes" id="UP000186096"/>
    </source>
</evidence>
<dbReference type="PANTHER" id="PTHR42305:SF1">
    <property type="entry name" value="MEMBRANE PROTEIN RV1733C-RELATED"/>
    <property type="match status" value="1"/>
</dbReference>
<name>A0A1N6V1W9_9ACTN</name>
<keyword evidence="3" id="KW-1185">Reference proteome</keyword>
<evidence type="ECO:0000313" key="2">
    <source>
        <dbReference type="EMBL" id="SIQ71820.1"/>
    </source>
</evidence>
<proteinExistence type="predicted"/>
<dbReference type="Proteomes" id="UP000186096">
    <property type="component" value="Unassembled WGS sequence"/>
</dbReference>
<sequence>MSQNLFARFARWLGLDRNPLRRRCDRVEAVVRLAAVLGVVAAIVFGVMLGLREYGNGLRTEAQQAHARHQVVATLTGDVTTPRLSVAGAAVGHAQATWVAPDGTMRAGVIEVPPSQHAGETVRIWTDDKGVIAPRPQDRETTVVAALTVGTGVPLAAAAILALLVTCTRLLNQRRARRVWEAQWTVVEPMWRINGR</sequence>
<feature type="transmembrane region" description="Helical" evidence="1">
    <location>
        <begin position="143"/>
        <end position="168"/>
    </location>
</feature>
<dbReference type="AlphaFoldDB" id="A0A1N6V1W9"/>
<dbReference type="RefSeq" id="WP_425293409.1">
    <property type="nucleotide sequence ID" value="NZ_CP192071.1"/>
</dbReference>
<dbReference type="InterPro" id="IPR039708">
    <property type="entry name" value="MT1774/Rv1733c-like"/>
</dbReference>
<dbReference type="STRING" id="58117.SAMN05421833_103239"/>
<accession>A0A1N6V1W9</accession>